<name>A0ABR0A718_9CRUS</name>
<dbReference type="EMBL" id="JAOYFB010000036">
    <property type="protein sequence ID" value="KAK4020819.1"/>
    <property type="molecule type" value="Genomic_DNA"/>
</dbReference>
<keyword evidence="2" id="KW-1185">Reference proteome</keyword>
<sequence>MSHCGHKTASQLFNPPGLLKVLEIVKRTFANTMPSTIKLKPCQILSKLASEWTKTKTEATEEKPIHPR</sequence>
<proteinExistence type="predicted"/>
<evidence type="ECO:0000313" key="1">
    <source>
        <dbReference type="EMBL" id="KAK4020819.1"/>
    </source>
</evidence>
<comment type="caution">
    <text evidence="1">The sequence shown here is derived from an EMBL/GenBank/DDBJ whole genome shotgun (WGS) entry which is preliminary data.</text>
</comment>
<protein>
    <submittedName>
        <fullName evidence="1">Uncharacterized protein</fullName>
    </submittedName>
</protein>
<organism evidence="1 2">
    <name type="scientific">Daphnia magna</name>
    <dbReference type="NCBI Taxonomy" id="35525"/>
    <lineage>
        <taxon>Eukaryota</taxon>
        <taxon>Metazoa</taxon>
        <taxon>Ecdysozoa</taxon>
        <taxon>Arthropoda</taxon>
        <taxon>Crustacea</taxon>
        <taxon>Branchiopoda</taxon>
        <taxon>Diplostraca</taxon>
        <taxon>Cladocera</taxon>
        <taxon>Anomopoda</taxon>
        <taxon>Daphniidae</taxon>
        <taxon>Daphnia</taxon>
    </lineage>
</organism>
<reference evidence="1 2" key="1">
    <citation type="journal article" date="2023" name="Nucleic Acids Res.">
        <title>The hologenome of Daphnia magna reveals possible DNA methylation and microbiome-mediated evolution of the host genome.</title>
        <authorList>
            <person name="Chaturvedi A."/>
            <person name="Li X."/>
            <person name="Dhandapani V."/>
            <person name="Marshall H."/>
            <person name="Kissane S."/>
            <person name="Cuenca-Cambronero M."/>
            <person name="Asole G."/>
            <person name="Calvet F."/>
            <person name="Ruiz-Romero M."/>
            <person name="Marangio P."/>
            <person name="Guigo R."/>
            <person name="Rago D."/>
            <person name="Mirbahai L."/>
            <person name="Eastwood N."/>
            <person name="Colbourne J.K."/>
            <person name="Zhou J."/>
            <person name="Mallon E."/>
            <person name="Orsini L."/>
        </authorList>
    </citation>
    <scope>NUCLEOTIDE SEQUENCE [LARGE SCALE GENOMIC DNA]</scope>
    <source>
        <strain evidence="1">LRV0_1</strain>
    </source>
</reference>
<accession>A0ABR0A718</accession>
<gene>
    <name evidence="1" type="ORF">OUZ56_002764</name>
</gene>
<dbReference type="Proteomes" id="UP001234178">
    <property type="component" value="Unassembled WGS sequence"/>
</dbReference>
<evidence type="ECO:0000313" key="2">
    <source>
        <dbReference type="Proteomes" id="UP001234178"/>
    </source>
</evidence>